<feature type="binding site" evidence="9">
    <location>
        <position position="153"/>
    </location>
    <ligand>
        <name>substrate</name>
    </ligand>
</feature>
<feature type="binding site" evidence="9">
    <location>
        <position position="304"/>
    </location>
    <ligand>
        <name>substrate</name>
    </ligand>
</feature>
<dbReference type="GO" id="GO:0008270">
    <property type="term" value="F:zinc ion binding"/>
    <property type="evidence" value="ECO:0007669"/>
    <property type="project" value="UniProtKB-UniRule"/>
</dbReference>
<dbReference type="OrthoDB" id="41394at2157"/>
<evidence type="ECO:0000256" key="9">
    <source>
        <dbReference type="HAMAP-Rule" id="MF_02127"/>
    </source>
</evidence>
<dbReference type="AlphaFoldDB" id="A0A650CMT5"/>
<keyword evidence="7 9" id="KW-0520">NAD</keyword>
<dbReference type="SUPFAM" id="SSF50129">
    <property type="entry name" value="GroES-like"/>
    <property type="match status" value="1"/>
</dbReference>
<feature type="binding site" evidence="9">
    <location>
        <position position="41"/>
    </location>
    <ligand>
        <name>substrate</name>
    </ligand>
</feature>
<dbReference type="GO" id="GO:0047936">
    <property type="term" value="F:glucose 1-dehydrogenase [NAD(P)+] activity"/>
    <property type="evidence" value="ECO:0007669"/>
    <property type="project" value="UniProtKB-UniRule"/>
</dbReference>
<dbReference type="EMBL" id="CP045483">
    <property type="protein sequence ID" value="QGR19078.1"/>
    <property type="molecule type" value="Genomic_DNA"/>
</dbReference>
<dbReference type="InterPro" id="IPR036291">
    <property type="entry name" value="NAD(P)-bd_dom_sf"/>
</dbReference>
<comment type="similarity">
    <text evidence="9">Belongs to the zinc-containing alcohol dehydrogenase family. Glucose 1-dehydrogenase subfamily.</text>
</comment>
<sequence length="360" mass="40174">MKAITVRPNSIGAEVRDVVVKETLGRGQALIRTVMTGICGTDRGIVSGKISFAYPPEGYSFLILGHEGLGRVEEIGDGVATLKKGDYVVPVVRRGCGQCLNCKIGRQDFCETGKFVEAGIRGKHGFMREFFVDDEKYLVKVPEEVKDVAVLTEPLSNVVKATEELLFVQRRMIWNCEDSTFECRNAFIVGTGPIGTFFAMTLRTLGFQVYLLNKREPSETERYISEKIGAEFYDTKLGIDKLPDADLIVDTSGVPEAFLPLMKKMRHNSALILFGTMEGEKAEIMSDLVTEIVEKNILIIGSVNASKKDFQGALNYLSIWRYRYGDVLNRMITSKVEVEEAPEVLSKKIKGEIKTVIKWS</sequence>
<keyword evidence="2 9" id="KW-0479">Metal-binding</keyword>
<organism evidence="12 13">
    <name type="scientific">Stygiolobus azoricus</name>
    <dbReference type="NCBI Taxonomy" id="41675"/>
    <lineage>
        <taxon>Archaea</taxon>
        <taxon>Thermoproteota</taxon>
        <taxon>Thermoprotei</taxon>
        <taxon>Sulfolobales</taxon>
        <taxon>Sulfolobaceae</taxon>
        <taxon>Stygiolobus</taxon>
    </lineage>
</organism>
<dbReference type="Gene3D" id="3.40.50.720">
    <property type="entry name" value="NAD(P)-binding Rossmann-like Domain"/>
    <property type="match status" value="1"/>
</dbReference>
<dbReference type="InterPro" id="IPR026583">
    <property type="entry name" value="Glc_1-DH_arc"/>
</dbReference>
<dbReference type="InterPro" id="IPR013154">
    <property type="entry name" value="ADH-like_N"/>
</dbReference>
<evidence type="ECO:0000256" key="5">
    <source>
        <dbReference type="ARBA" id="ARBA00022857"/>
    </source>
</evidence>
<dbReference type="Pfam" id="PF16912">
    <property type="entry name" value="Glu_dehyd_C"/>
    <property type="match status" value="1"/>
</dbReference>
<dbReference type="GO" id="GO:0051262">
    <property type="term" value="P:protein tetramerization"/>
    <property type="evidence" value="ECO:0007669"/>
    <property type="project" value="UniProtKB-ARBA"/>
</dbReference>
<keyword evidence="6 9" id="KW-0560">Oxidoreductase</keyword>
<dbReference type="GO" id="GO:0019595">
    <property type="term" value="P:non-phosphorylated glucose catabolic process"/>
    <property type="evidence" value="ECO:0007669"/>
    <property type="project" value="UniProtKB-UniRule"/>
</dbReference>
<feature type="binding site" evidence="9">
    <location>
        <begin position="302"/>
        <end position="304"/>
    </location>
    <ligand>
        <name>NADP(+)</name>
        <dbReference type="ChEBI" id="CHEBI:58349"/>
    </ligand>
</feature>
<evidence type="ECO:0000256" key="1">
    <source>
        <dbReference type="ARBA" id="ARBA00001947"/>
    </source>
</evidence>
<evidence type="ECO:0000256" key="2">
    <source>
        <dbReference type="ARBA" id="ARBA00022723"/>
    </source>
</evidence>
<keyword evidence="4 9" id="KW-0862">Zinc</keyword>
<dbReference type="InterPro" id="IPR011032">
    <property type="entry name" value="GroES-like_sf"/>
</dbReference>
<keyword evidence="3 9" id="KW-0547">Nucleotide-binding</keyword>
<evidence type="ECO:0000313" key="13">
    <source>
        <dbReference type="Proteomes" id="UP000423396"/>
    </source>
</evidence>
<proteinExistence type="inferred from homology"/>
<keyword evidence="5 9" id="KW-0521">NADP</keyword>
<feature type="domain" description="Glucose dehydrogenase C-terminal" evidence="11">
    <location>
        <begin position="147"/>
        <end position="358"/>
    </location>
</feature>
<comment type="caution">
    <text evidence="9">Lacks conserved residue(s) required for the propagation of feature annotation.</text>
</comment>
<feature type="binding site" evidence="9">
    <location>
        <begin position="191"/>
        <end position="194"/>
    </location>
    <ligand>
        <name>NADP(+)</name>
        <dbReference type="ChEBI" id="CHEBI:58349"/>
    </ligand>
</feature>
<dbReference type="InterPro" id="IPR031640">
    <property type="entry name" value="Glu_dehyd_C"/>
</dbReference>
<dbReference type="GO" id="GO:0005536">
    <property type="term" value="F:D-glucose binding"/>
    <property type="evidence" value="ECO:0007669"/>
    <property type="project" value="UniProtKB-UniRule"/>
</dbReference>
<dbReference type="HAMAP" id="MF_02127">
    <property type="entry name" value="Glucose_DH"/>
    <property type="match status" value="1"/>
</dbReference>
<comment type="catalytic activity">
    <reaction evidence="9">
        <text>D-glucose + NADP(+) = D-glucono-1,5-lactone + NADPH + H(+)</text>
        <dbReference type="Rhea" id="RHEA:14405"/>
        <dbReference type="ChEBI" id="CHEBI:4167"/>
        <dbReference type="ChEBI" id="CHEBI:15378"/>
        <dbReference type="ChEBI" id="CHEBI:16217"/>
        <dbReference type="ChEBI" id="CHEBI:57783"/>
        <dbReference type="ChEBI" id="CHEBI:58349"/>
        <dbReference type="EC" id="1.1.1.47"/>
    </reaction>
</comment>
<protein>
    <recommendedName>
        <fullName evidence="9">Glucose 1-dehydrogenase</fullName>
        <shortName evidence="9">GDH</shortName>
        <shortName evidence="9">GlcDH</shortName>
        <ecNumber evidence="9">1.1.1.47</ecNumber>
    </recommendedName>
</protein>
<evidence type="ECO:0000256" key="6">
    <source>
        <dbReference type="ARBA" id="ARBA00023002"/>
    </source>
</evidence>
<dbReference type="InterPro" id="IPR050129">
    <property type="entry name" value="Zn_alcohol_dh"/>
</dbReference>
<keyword evidence="13" id="KW-1185">Reference proteome</keyword>
<accession>A0A650CMT5</accession>
<feature type="binding site" evidence="9">
    <location>
        <begin position="213"/>
        <end position="215"/>
    </location>
    <ligand>
        <name>NADP(+)</name>
        <dbReference type="ChEBI" id="CHEBI:58349"/>
    </ligand>
</feature>
<dbReference type="EC" id="1.1.1.47" evidence="9"/>
<evidence type="ECO:0000256" key="7">
    <source>
        <dbReference type="ARBA" id="ARBA00023027"/>
    </source>
</evidence>
<name>A0A650CMT5_9CREN</name>
<comment type="cofactor">
    <cofactor evidence="1">
        <name>Zn(2+)</name>
        <dbReference type="ChEBI" id="CHEBI:29105"/>
    </cofactor>
</comment>
<dbReference type="PANTHER" id="PTHR43401">
    <property type="entry name" value="L-THREONINE 3-DEHYDROGENASE"/>
    <property type="match status" value="1"/>
</dbReference>
<dbReference type="SUPFAM" id="SSF51735">
    <property type="entry name" value="NAD(P)-binding Rossmann-fold domains"/>
    <property type="match status" value="1"/>
</dbReference>
<dbReference type="GO" id="GO:0070401">
    <property type="term" value="F:NADP+ binding"/>
    <property type="evidence" value="ECO:0007669"/>
    <property type="project" value="UniProtKB-UniRule"/>
</dbReference>
<dbReference type="RefSeq" id="WP_156005474.1">
    <property type="nucleotide sequence ID" value="NZ_CP045483.1"/>
</dbReference>
<evidence type="ECO:0000313" key="12">
    <source>
        <dbReference type="EMBL" id="QGR19078.1"/>
    </source>
</evidence>
<reference evidence="12 13" key="1">
    <citation type="submission" date="2019-10" db="EMBL/GenBank/DDBJ databases">
        <title>Genome Sequences from Six Type Strain Members of the Archaeal Family Sulfolobaceae: Acidianus ambivalens, Acidianus infernus, Metallosphaera prunae, Stygiolobus azoricus, Sulfolobus metallicus, and Sulfurisphaera ohwakuensis.</title>
        <authorList>
            <person name="Counts J.A."/>
            <person name="Kelly R.M."/>
        </authorList>
    </citation>
    <scope>NUCLEOTIDE SEQUENCE [LARGE SCALE GENOMIC DNA]</scope>
    <source>
        <strain evidence="12 13">FC6</strain>
    </source>
</reference>
<dbReference type="GO" id="GO:0070403">
    <property type="term" value="F:NAD+ binding"/>
    <property type="evidence" value="ECO:0007669"/>
    <property type="project" value="UniProtKB-UniRule"/>
</dbReference>
<dbReference type="Gene3D" id="3.90.180.10">
    <property type="entry name" value="Medium-chain alcohol dehydrogenases, catalytic domain"/>
    <property type="match status" value="1"/>
</dbReference>
<dbReference type="CDD" id="cd08230">
    <property type="entry name" value="glucose_DH"/>
    <property type="match status" value="1"/>
</dbReference>
<feature type="binding site" evidence="9">
    <location>
        <begin position="274"/>
        <end position="276"/>
    </location>
    <ligand>
        <name>NADP(+)</name>
        <dbReference type="ChEBI" id="CHEBI:58349"/>
    </ligand>
</feature>
<dbReference type="PANTHER" id="PTHR43401:SF2">
    <property type="entry name" value="L-THREONINE 3-DEHYDROGENASE"/>
    <property type="match status" value="1"/>
</dbReference>
<feature type="binding site" evidence="9">
    <location>
        <position position="117"/>
    </location>
    <ligand>
        <name>substrate</name>
    </ligand>
</feature>
<gene>
    <name evidence="9" type="primary">gdh</name>
    <name evidence="12" type="ORF">D1868_03195</name>
</gene>
<dbReference type="Pfam" id="PF08240">
    <property type="entry name" value="ADH_N"/>
    <property type="match status" value="1"/>
</dbReference>
<evidence type="ECO:0000256" key="8">
    <source>
        <dbReference type="ARBA" id="ARBA00023277"/>
    </source>
</evidence>
<dbReference type="KEGG" id="sazo:D1868_03195"/>
<evidence type="ECO:0000256" key="3">
    <source>
        <dbReference type="ARBA" id="ARBA00022741"/>
    </source>
</evidence>
<evidence type="ECO:0000256" key="4">
    <source>
        <dbReference type="ARBA" id="ARBA00022833"/>
    </source>
</evidence>
<evidence type="ECO:0000259" key="11">
    <source>
        <dbReference type="Pfam" id="PF16912"/>
    </source>
</evidence>
<comment type="function">
    <text evidence="9">Catalyzes the NAD(P)(+)-dependent oxidation of D-glucose to D-gluconate via gluconolactone. Can utilize both NAD(+) and NADP(+) as electron acceptor. Is involved in the degradation of glucose through a non-phosphorylative variant of the Entner-Doudoroff pathway.</text>
</comment>
<feature type="binding site" evidence="9">
    <location>
        <position position="157"/>
    </location>
    <ligand>
        <name>substrate</name>
    </ligand>
</feature>
<dbReference type="Proteomes" id="UP000423396">
    <property type="component" value="Chromosome"/>
</dbReference>
<dbReference type="GeneID" id="42798044"/>
<keyword evidence="8 9" id="KW-0119">Carbohydrate metabolism</keyword>
<evidence type="ECO:0000259" key="10">
    <source>
        <dbReference type="Pfam" id="PF08240"/>
    </source>
</evidence>
<feature type="binding site" evidence="9">
    <location>
        <position position="348"/>
    </location>
    <ligand>
        <name>NADP(+)</name>
        <dbReference type="ChEBI" id="CHEBI:58349"/>
    </ligand>
</feature>
<comment type="catalytic activity">
    <reaction evidence="9">
        <text>D-glucose + NAD(+) = D-glucono-1,5-lactone + NADH + H(+)</text>
        <dbReference type="Rhea" id="RHEA:14293"/>
        <dbReference type="ChEBI" id="CHEBI:4167"/>
        <dbReference type="ChEBI" id="CHEBI:15378"/>
        <dbReference type="ChEBI" id="CHEBI:16217"/>
        <dbReference type="ChEBI" id="CHEBI:57540"/>
        <dbReference type="ChEBI" id="CHEBI:57945"/>
        <dbReference type="EC" id="1.1.1.47"/>
    </reaction>
</comment>
<feature type="domain" description="Alcohol dehydrogenase-like N-terminal" evidence="10">
    <location>
        <begin position="25"/>
        <end position="143"/>
    </location>
</feature>